<evidence type="ECO:0000313" key="3">
    <source>
        <dbReference type="Proteomes" id="UP000319897"/>
    </source>
</evidence>
<dbReference type="EMBL" id="VFSU01000034">
    <property type="protein sequence ID" value="TPE58455.1"/>
    <property type="molecule type" value="Genomic_DNA"/>
</dbReference>
<comment type="caution">
    <text evidence="2">The sequence shown here is derived from an EMBL/GenBank/DDBJ whole genome shotgun (WGS) entry which is preliminary data.</text>
</comment>
<proteinExistence type="predicted"/>
<reference evidence="2 3" key="1">
    <citation type="submission" date="2019-06" db="EMBL/GenBank/DDBJ databases">
        <authorList>
            <person name="Lee I."/>
            <person name="Jang G.I."/>
            <person name="Hwang C.Y."/>
        </authorList>
    </citation>
    <scope>NUCLEOTIDE SEQUENCE [LARGE SCALE GENOMIC DNA]</scope>
    <source>
        <strain evidence="2 3">PAMC 28131</strain>
    </source>
</reference>
<protein>
    <recommendedName>
        <fullName evidence="4">Transporter</fullName>
    </recommendedName>
</protein>
<dbReference type="Proteomes" id="UP000319897">
    <property type="component" value="Unassembled WGS sequence"/>
</dbReference>
<evidence type="ECO:0008006" key="4">
    <source>
        <dbReference type="Google" id="ProtNLM"/>
    </source>
</evidence>
<accession>A0A501XCZ2</accession>
<feature type="chain" id="PRO_5021292237" description="Transporter" evidence="1">
    <location>
        <begin position="20"/>
        <end position="279"/>
    </location>
</feature>
<feature type="signal peptide" evidence="1">
    <location>
        <begin position="1"/>
        <end position="19"/>
    </location>
</feature>
<organism evidence="2 3">
    <name type="scientific">Sandaracinobacter neustonicus</name>
    <dbReference type="NCBI Taxonomy" id="1715348"/>
    <lineage>
        <taxon>Bacteria</taxon>
        <taxon>Pseudomonadati</taxon>
        <taxon>Pseudomonadota</taxon>
        <taxon>Alphaproteobacteria</taxon>
        <taxon>Sphingomonadales</taxon>
        <taxon>Sphingosinicellaceae</taxon>
        <taxon>Sandaracinobacter</taxon>
    </lineage>
</organism>
<keyword evidence="1" id="KW-0732">Signal</keyword>
<evidence type="ECO:0000256" key="1">
    <source>
        <dbReference type="SAM" id="SignalP"/>
    </source>
</evidence>
<sequence length="279" mass="30800">MHTLLIGLLAAGAAAPAIAQDLGLIEDYRDEYGQDGPETEDEDLRVGPRPPWTFQMRLAGDWRTNRDVFAANRQPGVVLAPDLSLWRRWNLGGLRLFTEAGAIAPTSMSDGALDSSALFATVELEGGTPGEGLVPYAAWEPWRAYGGTFQSHIVTFHTFSAGFRRSWGPTFVDLYLRRQEATIDIAERSSLGLTAFHNFPLGQGVLNLRGEIEGRRFDWQPGGREKQLRTRLRARAIIPLASAVDMQLTADLHRTDSNLEGHSFTNLIIGPTILARVSF</sequence>
<name>A0A501XCZ2_9SPHN</name>
<dbReference type="AlphaFoldDB" id="A0A501XCZ2"/>
<evidence type="ECO:0000313" key="2">
    <source>
        <dbReference type="EMBL" id="TPE58455.1"/>
    </source>
</evidence>
<gene>
    <name evidence="2" type="ORF">FJQ54_15370</name>
</gene>
<keyword evidence="3" id="KW-1185">Reference proteome</keyword>